<dbReference type="Proteomes" id="UP000567179">
    <property type="component" value="Unassembled WGS sequence"/>
</dbReference>
<dbReference type="GO" id="GO:0016491">
    <property type="term" value="F:oxidoreductase activity"/>
    <property type="evidence" value="ECO:0007669"/>
    <property type="project" value="InterPro"/>
</dbReference>
<reference evidence="3 4" key="1">
    <citation type="journal article" date="2020" name="ISME J.">
        <title>Uncovering the hidden diversity of litter-decomposition mechanisms in mushroom-forming fungi.</title>
        <authorList>
            <person name="Floudas D."/>
            <person name="Bentzer J."/>
            <person name="Ahren D."/>
            <person name="Johansson T."/>
            <person name="Persson P."/>
            <person name="Tunlid A."/>
        </authorList>
    </citation>
    <scope>NUCLEOTIDE SEQUENCE [LARGE SCALE GENOMIC DNA]</scope>
    <source>
        <strain evidence="3 4">CBS 101986</strain>
    </source>
</reference>
<dbReference type="Pfam" id="PF09995">
    <property type="entry name" value="MPAB_Lcp_cat"/>
    <property type="match status" value="1"/>
</dbReference>
<gene>
    <name evidence="3" type="ORF">D9619_008748</name>
</gene>
<sequence length="412" mass="47296">MISLSVVVPGGLLGWLIIVRAFRWRRYNAIHRKYEPKWRNGEGVITPEEAQIIAQLSAAYDMPLLLNYSLAFALFKTYAVHLKAALHHEGAQLQGDRISTLCRPTWFGCPISGFLDPNFARTNTGPDARPADDPRANIALARANWIHSKHQISNDDFLYTLTLFALEPARWAEKFGWRKLSPLEEHAWYIFWVEIGRRMDIKDIPDSLEALKEWSRHYEEVSMVPNETNHEVAEYTIEELLAAAPKAMGLRAFGERVVISLLEDFVRKAMIYPKQPHVLTASATVLLQMFSYFERFFLLPRASHATGLPIKTSLPPVIPGERCPRLHPNKWAAKPWYRPEPTTFVGHLRERLLVAVGWYSELPKPELKSSGYRIEEMGPFKYENDGHEEIMKRAEELQGCPIKGPWSLEGRK</sequence>
<keyword evidence="1" id="KW-0472">Membrane</keyword>
<evidence type="ECO:0000256" key="1">
    <source>
        <dbReference type="SAM" id="Phobius"/>
    </source>
</evidence>
<keyword evidence="1" id="KW-1133">Transmembrane helix</keyword>
<accession>A0A8H5B9Y7</accession>
<dbReference type="PANTHER" id="PTHR36124:SF1">
    <property type="entry name" value="ER-BOUND OXYGENASE MPAB_MPAB'_RUBBER OXYGENASE CATALYTIC DOMAIN-CONTAINING PROTEIN"/>
    <property type="match status" value="1"/>
</dbReference>
<keyword evidence="1" id="KW-0812">Transmembrane</keyword>
<evidence type="ECO:0000259" key="2">
    <source>
        <dbReference type="Pfam" id="PF09995"/>
    </source>
</evidence>
<dbReference type="AlphaFoldDB" id="A0A8H5B9Y7"/>
<proteinExistence type="predicted"/>
<name>A0A8H5B9Y7_9AGAR</name>
<protein>
    <recommendedName>
        <fullName evidence="2">ER-bound oxygenase mpaB/mpaB'/Rubber oxygenase catalytic domain-containing protein</fullName>
    </recommendedName>
</protein>
<keyword evidence="4" id="KW-1185">Reference proteome</keyword>
<feature type="domain" description="ER-bound oxygenase mpaB/mpaB'/Rubber oxygenase catalytic" evidence="2">
    <location>
        <begin position="151"/>
        <end position="274"/>
    </location>
</feature>
<evidence type="ECO:0000313" key="4">
    <source>
        <dbReference type="Proteomes" id="UP000567179"/>
    </source>
</evidence>
<evidence type="ECO:0000313" key="3">
    <source>
        <dbReference type="EMBL" id="KAF5319248.1"/>
    </source>
</evidence>
<comment type="caution">
    <text evidence="3">The sequence shown here is derived from an EMBL/GenBank/DDBJ whole genome shotgun (WGS) entry which is preliminary data.</text>
</comment>
<dbReference type="OrthoDB" id="545169at2759"/>
<dbReference type="InterPro" id="IPR046366">
    <property type="entry name" value="MPAB"/>
</dbReference>
<dbReference type="InterPro" id="IPR018713">
    <property type="entry name" value="MPAB/Lcp_cat_dom"/>
</dbReference>
<feature type="transmembrane region" description="Helical" evidence="1">
    <location>
        <begin position="6"/>
        <end position="23"/>
    </location>
</feature>
<organism evidence="3 4">
    <name type="scientific">Psilocybe cf. subviscida</name>
    <dbReference type="NCBI Taxonomy" id="2480587"/>
    <lineage>
        <taxon>Eukaryota</taxon>
        <taxon>Fungi</taxon>
        <taxon>Dikarya</taxon>
        <taxon>Basidiomycota</taxon>
        <taxon>Agaricomycotina</taxon>
        <taxon>Agaricomycetes</taxon>
        <taxon>Agaricomycetidae</taxon>
        <taxon>Agaricales</taxon>
        <taxon>Agaricineae</taxon>
        <taxon>Strophariaceae</taxon>
        <taxon>Psilocybe</taxon>
    </lineage>
</organism>
<dbReference type="PANTHER" id="PTHR36124">
    <property type="match status" value="1"/>
</dbReference>
<dbReference type="EMBL" id="JAACJJ010000029">
    <property type="protein sequence ID" value="KAF5319248.1"/>
    <property type="molecule type" value="Genomic_DNA"/>
</dbReference>